<comment type="caution">
    <text evidence="9">The sequence shown here is derived from an EMBL/GenBank/DDBJ whole genome shotgun (WGS) entry which is preliminary data.</text>
</comment>
<keyword evidence="4" id="KW-0133">Cell shape</keyword>
<feature type="transmembrane region" description="Helical" evidence="8">
    <location>
        <begin position="403"/>
        <end position="423"/>
    </location>
</feature>
<feature type="transmembrane region" description="Helical" evidence="8">
    <location>
        <begin position="156"/>
        <end position="177"/>
    </location>
</feature>
<dbReference type="PRINTS" id="PR01806">
    <property type="entry name" value="VIRFACTRMVIN"/>
</dbReference>
<evidence type="ECO:0000256" key="4">
    <source>
        <dbReference type="ARBA" id="ARBA00022960"/>
    </source>
</evidence>
<accession>A0ABV5WL30</accession>
<feature type="transmembrane region" description="Helical" evidence="8">
    <location>
        <begin position="83"/>
        <end position="106"/>
    </location>
</feature>
<feature type="transmembrane region" description="Helical" evidence="8">
    <location>
        <begin position="444"/>
        <end position="462"/>
    </location>
</feature>
<protein>
    <submittedName>
        <fullName evidence="9">Murein biosynthesis integral membrane protein MurJ</fullName>
    </submittedName>
</protein>
<dbReference type="InterPro" id="IPR004268">
    <property type="entry name" value="MurJ"/>
</dbReference>
<keyword evidence="10" id="KW-1185">Reference proteome</keyword>
<keyword evidence="3 8" id="KW-0812">Transmembrane</keyword>
<evidence type="ECO:0000256" key="2">
    <source>
        <dbReference type="ARBA" id="ARBA00022475"/>
    </source>
</evidence>
<feature type="transmembrane region" description="Helical" evidence="8">
    <location>
        <begin position="224"/>
        <end position="243"/>
    </location>
</feature>
<evidence type="ECO:0000256" key="6">
    <source>
        <dbReference type="ARBA" id="ARBA00022989"/>
    </source>
</evidence>
<feature type="transmembrane region" description="Helical" evidence="8">
    <location>
        <begin position="352"/>
        <end position="371"/>
    </location>
</feature>
<evidence type="ECO:0000313" key="10">
    <source>
        <dbReference type="Proteomes" id="UP001589609"/>
    </source>
</evidence>
<evidence type="ECO:0000256" key="7">
    <source>
        <dbReference type="ARBA" id="ARBA00023136"/>
    </source>
</evidence>
<dbReference type="PANTHER" id="PTHR47019">
    <property type="entry name" value="LIPID II FLIPPASE MURJ"/>
    <property type="match status" value="1"/>
</dbReference>
<dbReference type="PANTHER" id="PTHR47019:SF1">
    <property type="entry name" value="LIPID II FLIPPASE MURJ"/>
    <property type="match status" value="1"/>
</dbReference>
<evidence type="ECO:0000256" key="3">
    <source>
        <dbReference type="ARBA" id="ARBA00022692"/>
    </source>
</evidence>
<feature type="transmembrane region" description="Helical" evidence="8">
    <location>
        <begin position="43"/>
        <end position="62"/>
    </location>
</feature>
<feature type="transmembrane region" description="Helical" evidence="8">
    <location>
        <begin position="305"/>
        <end position="332"/>
    </location>
</feature>
<evidence type="ECO:0000256" key="1">
    <source>
        <dbReference type="ARBA" id="ARBA00004651"/>
    </source>
</evidence>
<comment type="subcellular location">
    <subcellularLocation>
        <location evidence="1">Cell membrane</location>
        <topology evidence="1">Multi-pass membrane protein</topology>
    </subcellularLocation>
</comment>
<name>A0ABV5WL30_9BACI</name>
<dbReference type="InterPro" id="IPR051050">
    <property type="entry name" value="Lipid_II_flippase_MurJ/MviN"/>
</dbReference>
<organism evidence="9 10">
    <name type="scientific">Ectobacillus funiculus</name>
    <dbReference type="NCBI Taxonomy" id="137993"/>
    <lineage>
        <taxon>Bacteria</taxon>
        <taxon>Bacillati</taxon>
        <taxon>Bacillota</taxon>
        <taxon>Bacilli</taxon>
        <taxon>Bacillales</taxon>
        <taxon>Bacillaceae</taxon>
        <taxon>Ectobacillus</taxon>
    </lineage>
</organism>
<evidence type="ECO:0000313" key="9">
    <source>
        <dbReference type="EMBL" id="MFB9760928.1"/>
    </source>
</evidence>
<evidence type="ECO:0000256" key="8">
    <source>
        <dbReference type="SAM" id="Phobius"/>
    </source>
</evidence>
<dbReference type="Proteomes" id="UP001589609">
    <property type="component" value="Unassembled WGS sequence"/>
</dbReference>
<keyword evidence="7 8" id="KW-0472">Membrane</keyword>
<feature type="transmembrane region" description="Helical" evidence="8">
    <location>
        <begin position="263"/>
        <end position="284"/>
    </location>
</feature>
<dbReference type="Pfam" id="PF03023">
    <property type="entry name" value="MurJ"/>
    <property type="match status" value="1"/>
</dbReference>
<keyword evidence="2" id="KW-1003">Cell membrane</keyword>
<sequence length="521" mass="57686">MKKDSIKRSTIIITMLTLASSILAFGRESYIAHSFGSTSFTDAYYVASIVPDMIAGWIGYTLTRALIPSLKKEISNSRESSSYLISTSFYLTLFIAAILSIVAFIYKRGILGILAPDFGKLQYAVGSELLGIMTIAILFSALSGILWGVHNSLENFSYPALTGVFYNFFYLVSVVLLQKTFGLYSLAIGLVIGTIGRFAIQFIPLLKSKMISLKFRIWHNEMSNVFYAMIPIFFSQIVSQVNQISDRIMASGLSQGQLSNLNFASKLGLLPFGLIGGSIATTLYSRFVTQNLEKDVPGLKRLVTLGLGWVSFFGIVVGTGFCFYNQTLISLFYYSGKFTIEDVFISAKPLTVYGLFAVIYLFIPILVHFFYARNEGKFILYSSAIAVMINVCLSFNLVNYLGIVGLVLANAVAQLIYVIILYYKMIKRLQWSFRSSIKELLNTGALAGIAFLIGVSIVSLAWPQPVLENKLAIALRGFIGLIVGCISILIYCKLNPKKPISNFILNMLNKILGFIKGLITR</sequence>
<gene>
    <name evidence="9" type="primary">murJ</name>
    <name evidence="9" type="ORF">ACFFMS_21885</name>
</gene>
<feature type="transmembrane region" description="Helical" evidence="8">
    <location>
        <begin position="183"/>
        <end position="203"/>
    </location>
</feature>
<reference evidence="9 10" key="1">
    <citation type="submission" date="2024-09" db="EMBL/GenBank/DDBJ databases">
        <authorList>
            <person name="Sun Q."/>
            <person name="Mori K."/>
        </authorList>
    </citation>
    <scope>NUCLEOTIDE SEQUENCE [LARGE SCALE GENOMIC DNA]</scope>
    <source>
        <strain evidence="9 10">JCM 11201</strain>
    </source>
</reference>
<feature type="transmembrane region" description="Helical" evidence="8">
    <location>
        <begin position="129"/>
        <end position="149"/>
    </location>
</feature>
<feature type="transmembrane region" description="Helical" evidence="8">
    <location>
        <begin position="378"/>
        <end position="397"/>
    </location>
</feature>
<dbReference type="RefSeq" id="WP_379951203.1">
    <property type="nucleotide sequence ID" value="NZ_JBHMAF010000180.1"/>
</dbReference>
<evidence type="ECO:0000256" key="5">
    <source>
        <dbReference type="ARBA" id="ARBA00022984"/>
    </source>
</evidence>
<dbReference type="EMBL" id="JBHMAF010000180">
    <property type="protein sequence ID" value="MFB9760928.1"/>
    <property type="molecule type" value="Genomic_DNA"/>
</dbReference>
<keyword evidence="6 8" id="KW-1133">Transmembrane helix</keyword>
<keyword evidence="5" id="KW-0573">Peptidoglycan synthesis</keyword>
<proteinExistence type="predicted"/>
<feature type="transmembrane region" description="Helical" evidence="8">
    <location>
        <begin position="474"/>
        <end position="492"/>
    </location>
</feature>